<dbReference type="AlphaFoldDB" id="A0A1S1NW29"/>
<sequence>MPDDETAPPEVTVTVRLRADGELVVSSPGTPPHRIVAIRAKRARAAGQRVAELVEEALAAWERREG</sequence>
<evidence type="ECO:0000313" key="2">
    <source>
        <dbReference type="Proteomes" id="UP000180215"/>
    </source>
</evidence>
<comment type="caution">
    <text evidence="1">The sequence shown here is derived from an EMBL/GenBank/DDBJ whole genome shotgun (WGS) entry which is preliminary data.</text>
</comment>
<organism evidence="1 2">
    <name type="scientific">Methylorubrum extorquens</name>
    <name type="common">Methylobacterium dichloromethanicum</name>
    <name type="synonym">Methylobacterium extorquens</name>
    <dbReference type="NCBI Taxonomy" id="408"/>
    <lineage>
        <taxon>Bacteria</taxon>
        <taxon>Pseudomonadati</taxon>
        <taxon>Pseudomonadota</taxon>
        <taxon>Alphaproteobacteria</taxon>
        <taxon>Hyphomicrobiales</taxon>
        <taxon>Methylobacteriaceae</taxon>
        <taxon>Methylorubrum</taxon>
    </lineage>
</organism>
<protein>
    <submittedName>
        <fullName evidence="1">Uncharacterized protein</fullName>
    </submittedName>
</protein>
<dbReference type="Proteomes" id="UP000180215">
    <property type="component" value="Unassembled WGS sequence"/>
</dbReference>
<name>A0A1S1NW29_METEX</name>
<proteinExistence type="predicted"/>
<accession>A0A1S1NW29</accession>
<evidence type="ECO:0000313" key="1">
    <source>
        <dbReference type="EMBL" id="OHV09529.1"/>
    </source>
</evidence>
<gene>
    <name evidence="1" type="ORF">BK022_26720</name>
</gene>
<reference evidence="1 2" key="1">
    <citation type="submission" date="2016-10" db="EMBL/GenBank/DDBJ databases">
        <title>Draft genome sequence of Methylobacterium extorquens CP3, a seed endophyte of Crotalaria pumila with plant growth-promoting and metal tolerance properties.</title>
        <authorList>
            <person name="Sanchez-Lopez A.S."/>
            <person name="Van Hamme J.D."/>
            <person name="Thijs S."/>
            <person name="Mcammond B.M."/>
            <person name="Stevens V."/>
            <person name="Gonzalez-Chavez M.D.C."/>
            <person name="Vangronsveld J."/>
        </authorList>
    </citation>
    <scope>NUCLEOTIDE SEQUENCE [LARGE SCALE GENOMIC DNA]</scope>
    <source>
        <strain evidence="1 2">CP3</strain>
    </source>
</reference>
<dbReference type="EMBL" id="MNAO01000612">
    <property type="protein sequence ID" value="OHV09529.1"/>
    <property type="molecule type" value="Genomic_DNA"/>
</dbReference>